<dbReference type="OrthoDB" id="674604at2759"/>
<dbReference type="InterPro" id="IPR056884">
    <property type="entry name" value="NPHP3-like_N"/>
</dbReference>
<dbReference type="STRING" id="1163406.A0A0L0N7P3"/>
<keyword evidence="5" id="KW-1185">Reference proteome</keyword>
<feature type="domain" description="NACHT" evidence="3">
    <location>
        <begin position="196"/>
        <end position="345"/>
    </location>
</feature>
<evidence type="ECO:0000256" key="2">
    <source>
        <dbReference type="SAM" id="MobiDB-lite"/>
    </source>
</evidence>
<dbReference type="InterPro" id="IPR027417">
    <property type="entry name" value="P-loop_NTPase"/>
</dbReference>
<accession>A0A0L0N7P3</accession>
<sequence length="677" mass="75858">MSNPENYTVGWISAVSMEYVAAQAFLDIKHDEPEYVSSNDNNNYTLEAIDNALEKKPRLRKKYKRPNPSTDRLYRSGVTHPPEDESSCVAVCSDDPESMIPRSDRTEDEDNPAIHYGRIASANTTKYKAYANSLAVSTVLLDIDQKAVLARLEGEVAAGASFDSRAEEHNPTCLPNTRVELLHQVSGWALDPGSEAVFWLNGMAGTGKSTISRTVARDFARGGHLGASFFFKRGETDRGGMARFVSTIAADLTRRIPAIALHVKDAIDNDPAILRKTLREQFDKLVWHPLSLIQPNLPNLGPIVIIIDALDECERENDIELMFYLFSRAKNLSTTRLKIFVTSRPELPIRLGFKAIEGKYQDLILHDIPQPVIEHDISAFLEHELARIRAKYNASVEKDRRLAGDWPGPSNIETLVKMAIPLFIFATTVCLFIADRRIATPYKQLKKVLLPRAGGQVSQLGSTYLPVLDNLIVGLSTSKQEEILQEFRNIIGSIVILASPLSPSALARILDVPRDDVEGRLDTLHSVLNVPLSAETPVRLLHLSFRDFLLDPEQRAGNAFWIDEKQTHQAMAGHCLRVLECLRQDICDIKAPGTPRSAIDPRKVHTYLPPEVQYACQYWVYHLQSAGIYAGDCEQVHGFLKRHFLHWVESLSLIGRARESVHLIEALQSLYKVRPTP</sequence>
<organism evidence="4 5">
    <name type="scientific">Tolypocladium ophioglossoides (strain CBS 100239)</name>
    <name type="common">Snaketongue truffleclub</name>
    <name type="synonym">Elaphocordyceps ophioglossoides</name>
    <dbReference type="NCBI Taxonomy" id="1163406"/>
    <lineage>
        <taxon>Eukaryota</taxon>
        <taxon>Fungi</taxon>
        <taxon>Dikarya</taxon>
        <taxon>Ascomycota</taxon>
        <taxon>Pezizomycotina</taxon>
        <taxon>Sordariomycetes</taxon>
        <taxon>Hypocreomycetidae</taxon>
        <taxon>Hypocreales</taxon>
        <taxon>Ophiocordycipitaceae</taxon>
        <taxon>Tolypocladium</taxon>
    </lineage>
</organism>
<dbReference type="InterPro" id="IPR007111">
    <property type="entry name" value="NACHT_NTPase"/>
</dbReference>
<dbReference type="PROSITE" id="PS50837">
    <property type="entry name" value="NACHT"/>
    <property type="match status" value="1"/>
</dbReference>
<dbReference type="Proteomes" id="UP000036947">
    <property type="component" value="Unassembled WGS sequence"/>
</dbReference>
<evidence type="ECO:0000313" key="5">
    <source>
        <dbReference type="Proteomes" id="UP000036947"/>
    </source>
</evidence>
<evidence type="ECO:0000313" key="4">
    <source>
        <dbReference type="EMBL" id="KND90066.1"/>
    </source>
</evidence>
<evidence type="ECO:0000256" key="1">
    <source>
        <dbReference type="ARBA" id="ARBA00022737"/>
    </source>
</evidence>
<reference evidence="4 5" key="1">
    <citation type="journal article" date="2015" name="BMC Genomics">
        <title>The genome of the truffle-parasite Tolypocladium ophioglossoides and the evolution of antifungal peptaibiotics.</title>
        <authorList>
            <person name="Quandt C.A."/>
            <person name="Bushley K.E."/>
            <person name="Spatafora J.W."/>
        </authorList>
    </citation>
    <scope>NUCLEOTIDE SEQUENCE [LARGE SCALE GENOMIC DNA]</scope>
    <source>
        <strain evidence="4 5">CBS 100239</strain>
    </source>
</reference>
<dbReference type="Gene3D" id="3.40.50.300">
    <property type="entry name" value="P-loop containing nucleotide triphosphate hydrolases"/>
    <property type="match status" value="1"/>
</dbReference>
<dbReference type="PANTHER" id="PTHR10039">
    <property type="entry name" value="AMELOGENIN"/>
    <property type="match status" value="1"/>
</dbReference>
<evidence type="ECO:0000259" key="3">
    <source>
        <dbReference type="PROSITE" id="PS50837"/>
    </source>
</evidence>
<dbReference type="AlphaFoldDB" id="A0A0L0N7P3"/>
<name>A0A0L0N7P3_TOLOC</name>
<protein>
    <submittedName>
        <fullName evidence="4">Vegetative incompatibility protein HET-E-1</fullName>
    </submittedName>
</protein>
<comment type="caution">
    <text evidence="4">The sequence shown here is derived from an EMBL/GenBank/DDBJ whole genome shotgun (WGS) entry which is preliminary data.</text>
</comment>
<keyword evidence="1" id="KW-0677">Repeat</keyword>
<dbReference type="PANTHER" id="PTHR10039:SF17">
    <property type="entry name" value="FUNGAL STAND N-TERMINAL GOODBYE DOMAIN-CONTAINING PROTEIN-RELATED"/>
    <property type="match status" value="1"/>
</dbReference>
<dbReference type="EMBL" id="LFRF01000015">
    <property type="protein sequence ID" value="KND90066.1"/>
    <property type="molecule type" value="Genomic_DNA"/>
</dbReference>
<dbReference type="Pfam" id="PF24883">
    <property type="entry name" value="NPHP3_N"/>
    <property type="match status" value="1"/>
</dbReference>
<proteinExistence type="predicted"/>
<feature type="region of interest" description="Disordered" evidence="2">
    <location>
        <begin position="58"/>
        <end position="110"/>
    </location>
</feature>
<dbReference type="SUPFAM" id="SSF52540">
    <property type="entry name" value="P-loop containing nucleoside triphosphate hydrolases"/>
    <property type="match status" value="1"/>
</dbReference>
<gene>
    <name evidence="4" type="ORF">TOPH_05273</name>
</gene>